<accession>A0A6C0BEN6</accession>
<name>A0A6C0BEN6_9ZZZZ</name>
<evidence type="ECO:0000256" key="1">
    <source>
        <dbReference type="SAM" id="Phobius"/>
    </source>
</evidence>
<feature type="transmembrane region" description="Helical" evidence="1">
    <location>
        <begin position="6"/>
        <end position="23"/>
    </location>
</feature>
<protein>
    <submittedName>
        <fullName evidence="2">Uncharacterized protein</fullName>
    </submittedName>
</protein>
<keyword evidence="1" id="KW-0472">Membrane</keyword>
<organism evidence="2">
    <name type="scientific">viral metagenome</name>
    <dbReference type="NCBI Taxonomy" id="1070528"/>
    <lineage>
        <taxon>unclassified sequences</taxon>
        <taxon>metagenomes</taxon>
        <taxon>organismal metagenomes</taxon>
    </lineage>
</organism>
<sequence length="187" mass="21597">MLSTGIKNSFLIVTIILIFHFLIKNIMLTRKQENFKCLVNDVKKTQEIDKDKNAPKPVNVEQNDKPRTEKEIYDSWFSEDTQSTDDASLDKYFEGEMDIKKEIEQTTKCPIPVTDPKLPLSSTCDVNFEKVPQNVMHKDIKADCNIKQDKSVMIISEYENENNMNGGKLYMNLSAFDYDENNFAPPI</sequence>
<proteinExistence type="predicted"/>
<keyword evidence="1" id="KW-0812">Transmembrane</keyword>
<dbReference type="AlphaFoldDB" id="A0A6C0BEN6"/>
<dbReference type="EMBL" id="MN739141">
    <property type="protein sequence ID" value="QHS90606.1"/>
    <property type="molecule type" value="Genomic_DNA"/>
</dbReference>
<reference evidence="2" key="1">
    <citation type="journal article" date="2020" name="Nature">
        <title>Giant virus diversity and host interactions through global metagenomics.</title>
        <authorList>
            <person name="Schulz F."/>
            <person name="Roux S."/>
            <person name="Paez-Espino D."/>
            <person name="Jungbluth S."/>
            <person name="Walsh D.A."/>
            <person name="Denef V.J."/>
            <person name="McMahon K.D."/>
            <person name="Konstantinidis K.T."/>
            <person name="Eloe-Fadrosh E.A."/>
            <person name="Kyrpides N.C."/>
            <person name="Woyke T."/>
        </authorList>
    </citation>
    <scope>NUCLEOTIDE SEQUENCE</scope>
    <source>
        <strain evidence="2">GVMAG-M-3300010354-11</strain>
    </source>
</reference>
<keyword evidence="1" id="KW-1133">Transmembrane helix</keyword>
<evidence type="ECO:0000313" key="2">
    <source>
        <dbReference type="EMBL" id="QHS90606.1"/>
    </source>
</evidence>